<protein>
    <submittedName>
        <fullName evidence="1">Uncharacterized protein</fullName>
    </submittedName>
</protein>
<evidence type="ECO:0000313" key="1">
    <source>
        <dbReference type="EMBL" id="MBM3331588.1"/>
    </source>
</evidence>
<reference evidence="1" key="1">
    <citation type="submission" date="2019-03" db="EMBL/GenBank/DDBJ databases">
        <title>Lake Tanganyika Metagenome-Assembled Genomes (MAGs).</title>
        <authorList>
            <person name="Tran P."/>
        </authorList>
    </citation>
    <scope>NUCLEOTIDE SEQUENCE</scope>
    <source>
        <strain evidence="1">K_DeepCast_150m_m2_040</strain>
    </source>
</reference>
<sequence>MVRADLPFGDPGSLPAPGGHCRFYASVGTGLAYNVPLPLVIRQSGHPDLRLTAHHATRPFFEVPYYDVKVGVARRQWACELELIHHKLYLVNRPVEVDTFEITHGYNPILVNVVRDAGVVSLRGGVGILLAHPQSTVRGLRFPETGGILGWYVSGPAAQVGLSKSWELGQRISAGVEGKLVGAWARVPIVNGSADVPNLSLHGLASVGWRF</sequence>
<accession>A0A938BU59</accession>
<name>A0A938BU59_UNCW3</name>
<gene>
    <name evidence="1" type="ORF">FJY68_07010</name>
</gene>
<dbReference type="Proteomes" id="UP000779900">
    <property type="component" value="Unassembled WGS sequence"/>
</dbReference>
<dbReference type="AlphaFoldDB" id="A0A938BU59"/>
<comment type="caution">
    <text evidence="1">The sequence shown here is derived from an EMBL/GenBank/DDBJ whole genome shotgun (WGS) entry which is preliminary data.</text>
</comment>
<organism evidence="1 2">
    <name type="scientific">candidate division WOR-3 bacterium</name>
    <dbReference type="NCBI Taxonomy" id="2052148"/>
    <lineage>
        <taxon>Bacteria</taxon>
        <taxon>Bacteria division WOR-3</taxon>
    </lineage>
</organism>
<evidence type="ECO:0000313" key="2">
    <source>
        <dbReference type="Proteomes" id="UP000779900"/>
    </source>
</evidence>
<dbReference type="EMBL" id="VGIR01000036">
    <property type="protein sequence ID" value="MBM3331588.1"/>
    <property type="molecule type" value="Genomic_DNA"/>
</dbReference>
<proteinExistence type="predicted"/>